<evidence type="ECO:0000313" key="2">
    <source>
        <dbReference type="Proteomes" id="UP001519295"/>
    </source>
</evidence>
<gene>
    <name evidence="1" type="ORF">JOF36_002362</name>
</gene>
<dbReference type="Proteomes" id="UP001519295">
    <property type="component" value="Unassembled WGS sequence"/>
</dbReference>
<protein>
    <submittedName>
        <fullName evidence="1">Uncharacterized protein</fullName>
    </submittedName>
</protein>
<reference evidence="1 2" key="1">
    <citation type="submission" date="2021-03" db="EMBL/GenBank/DDBJ databases">
        <title>Sequencing the genomes of 1000 actinobacteria strains.</title>
        <authorList>
            <person name="Klenk H.-P."/>
        </authorList>
    </citation>
    <scope>NUCLEOTIDE SEQUENCE [LARGE SCALE GENOMIC DNA]</scope>
    <source>
        <strain evidence="1 2">DSM 45256</strain>
    </source>
</reference>
<accession>A0ABS4VRY0</accession>
<organism evidence="1 2">
    <name type="scientific">Pseudonocardia parietis</name>
    <dbReference type="NCBI Taxonomy" id="570936"/>
    <lineage>
        <taxon>Bacteria</taxon>
        <taxon>Bacillati</taxon>
        <taxon>Actinomycetota</taxon>
        <taxon>Actinomycetes</taxon>
        <taxon>Pseudonocardiales</taxon>
        <taxon>Pseudonocardiaceae</taxon>
        <taxon>Pseudonocardia</taxon>
    </lineage>
</organism>
<evidence type="ECO:0000313" key="1">
    <source>
        <dbReference type="EMBL" id="MBP2366666.1"/>
    </source>
</evidence>
<dbReference type="RefSeq" id="WP_210026736.1">
    <property type="nucleotide sequence ID" value="NZ_JAGINU010000001.1"/>
</dbReference>
<keyword evidence="2" id="KW-1185">Reference proteome</keyword>
<comment type="caution">
    <text evidence="1">The sequence shown here is derived from an EMBL/GenBank/DDBJ whole genome shotgun (WGS) entry which is preliminary data.</text>
</comment>
<proteinExistence type="predicted"/>
<dbReference type="EMBL" id="JAGINU010000001">
    <property type="protein sequence ID" value="MBP2366666.1"/>
    <property type="molecule type" value="Genomic_DNA"/>
</dbReference>
<name>A0ABS4VRY0_9PSEU</name>
<sequence>MQQFAGPKSVSRQTAAMVVDTARDAVKAGVPPARLTKALGLGGSGQWKAFLQSPDAARDAGIEAVSSAPVHSEVEVARAADALRQELTPLGITSDARTGVATIDFPADPALAGGTGTETILVDVVGGQVGDDTWQNNRFRFEAEMSTSDVDTFLERGDVSEAPPALAQDPESSALQAAVTEVLQTAAANEPEPGPSTDGLKIAPQVTEGAAAASGSNKAVTLQRCTNVQVGNGTKQRNVMVRAFTAARGLAVLIKGDPRIAHDLTRAAADPRNRAAQRRLGDALTRTAGRDLHSEIGTAVKSSRVYAPPRAGRSLTLTGGVGVAVGDRAVQRNSYRLSMRQDRGALRDVRSALRRVNGS</sequence>